<accession>A0A6C0E2A7</accession>
<proteinExistence type="predicted"/>
<dbReference type="AlphaFoldDB" id="A0A6C0E2A7"/>
<sequence>MSMLKPNTLVLTRYLYIKDEVEAALLVSLLEQDREQSLFWAYELYYSGFCEELFEFLWIIYFDFFASLNPSFEVYFLKKEKEWKQESNAIFVAIIIENLLIRPFNSDVYILRNSQYSKSDPVSDNLKKWIKNNDYSSLANFILHINNSESLEQIYDKTINEFESIYGDLQKEKRIKQFKSIVKRKQTLSKHILLSRVMSLFINNTPKGRNLYMHVEPCEIVLYETCDDPEIKPYRLLNKVCLFGTNDHAQLHLFSLARALVKNLTELYHNDWLFYASFSPIWLSRIQQHGGSCEYEATKVIFQNEDQEELFYNKYNYETDEQSMELKQKTIPEIGLEQPTDILCHFQNKYNKNGLTIIYKN</sequence>
<organism evidence="1">
    <name type="scientific">viral metagenome</name>
    <dbReference type="NCBI Taxonomy" id="1070528"/>
    <lineage>
        <taxon>unclassified sequences</taxon>
        <taxon>metagenomes</taxon>
        <taxon>organismal metagenomes</taxon>
    </lineage>
</organism>
<protein>
    <submittedName>
        <fullName evidence="1">Uncharacterized protein</fullName>
    </submittedName>
</protein>
<evidence type="ECO:0000313" key="1">
    <source>
        <dbReference type="EMBL" id="QHT22751.1"/>
    </source>
</evidence>
<dbReference type="EMBL" id="MN739720">
    <property type="protein sequence ID" value="QHT22751.1"/>
    <property type="molecule type" value="Genomic_DNA"/>
</dbReference>
<reference evidence="1" key="1">
    <citation type="journal article" date="2020" name="Nature">
        <title>Giant virus diversity and host interactions through global metagenomics.</title>
        <authorList>
            <person name="Schulz F."/>
            <person name="Roux S."/>
            <person name="Paez-Espino D."/>
            <person name="Jungbluth S."/>
            <person name="Walsh D.A."/>
            <person name="Denef V.J."/>
            <person name="McMahon K.D."/>
            <person name="Konstantinidis K.T."/>
            <person name="Eloe-Fadrosh E.A."/>
            <person name="Kyrpides N.C."/>
            <person name="Woyke T."/>
        </authorList>
    </citation>
    <scope>NUCLEOTIDE SEQUENCE</scope>
    <source>
        <strain evidence="1">GVMAG-M-3300023179-114</strain>
    </source>
</reference>
<name>A0A6C0E2A7_9ZZZZ</name>